<gene>
    <name evidence="1" type="ORF">FHK87_10945</name>
</gene>
<reference evidence="1 2" key="1">
    <citation type="submission" date="2019-06" db="EMBL/GenBank/DDBJ databases">
        <authorList>
            <person name="Meng X."/>
        </authorList>
    </citation>
    <scope>NUCLEOTIDE SEQUENCE [LARGE SCALE GENOMIC DNA]</scope>
    <source>
        <strain evidence="1 2">M625</strain>
    </source>
</reference>
<name>A0A504JDK5_9FLAO</name>
<comment type="caution">
    <text evidence="1">The sequence shown here is derived from an EMBL/GenBank/DDBJ whole genome shotgun (WGS) entry which is preliminary data.</text>
</comment>
<keyword evidence="2" id="KW-1185">Reference proteome</keyword>
<proteinExistence type="predicted"/>
<dbReference type="EMBL" id="VFWZ01000003">
    <property type="protein sequence ID" value="TPN85798.1"/>
    <property type="molecule type" value="Genomic_DNA"/>
</dbReference>
<protein>
    <submittedName>
        <fullName evidence="1">Uncharacterized protein</fullName>
    </submittedName>
</protein>
<sequence>MDVLANITEQEFTEAGEIPIGFLYASIKNVGTVSAAVNGVALAAGEAKSYPFVGKPYGAAIPYDPKDATLRILYIL</sequence>
<organism evidence="1 2">
    <name type="scientific">Aquimarina algicola</name>
    <dbReference type="NCBI Taxonomy" id="2589995"/>
    <lineage>
        <taxon>Bacteria</taxon>
        <taxon>Pseudomonadati</taxon>
        <taxon>Bacteroidota</taxon>
        <taxon>Flavobacteriia</taxon>
        <taxon>Flavobacteriales</taxon>
        <taxon>Flavobacteriaceae</taxon>
        <taxon>Aquimarina</taxon>
    </lineage>
</organism>
<dbReference type="RefSeq" id="WP_140592772.1">
    <property type="nucleotide sequence ID" value="NZ_VFWZ01000003.1"/>
</dbReference>
<dbReference type="AlphaFoldDB" id="A0A504JDK5"/>
<dbReference type="Proteomes" id="UP000315540">
    <property type="component" value="Unassembled WGS sequence"/>
</dbReference>
<dbReference type="OrthoDB" id="1163890at2"/>
<evidence type="ECO:0000313" key="1">
    <source>
        <dbReference type="EMBL" id="TPN85798.1"/>
    </source>
</evidence>
<evidence type="ECO:0000313" key="2">
    <source>
        <dbReference type="Proteomes" id="UP000315540"/>
    </source>
</evidence>
<accession>A0A504JDK5</accession>